<dbReference type="AlphaFoldDB" id="A0A919N034"/>
<dbReference type="PANTHER" id="PTHR43294:SF21">
    <property type="entry name" value="CATION TRANSPORTING ATPASE"/>
    <property type="match status" value="1"/>
</dbReference>
<evidence type="ECO:0000256" key="3">
    <source>
        <dbReference type="ARBA" id="ARBA00022692"/>
    </source>
</evidence>
<evidence type="ECO:0000313" key="8">
    <source>
        <dbReference type="Proteomes" id="UP000636960"/>
    </source>
</evidence>
<reference evidence="7" key="1">
    <citation type="submission" date="2021-01" db="EMBL/GenBank/DDBJ databases">
        <title>Whole genome shotgun sequence of Actinoplanes rishiriensis NBRC 108556.</title>
        <authorList>
            <person name="Komaki H."/>
            <person name="Tamura T."/>
        </authorList>
    </citation>
    <scope>NUCLEOTIDE SEQUENCE</scope>
    <source>
        <strain evidence="7">NBRC 108556</strain>
    </source>
</reference>
<comment type="caution">
    <text evidence="7">The sequence shown here is derived from an EMBL/GenBank/DDBJ whole genome shotgun (WGS) entry which is preliminary data.</text>
</comment>
<keyword evidence="3" id="KW-0812">Transmembrane</keyword>
<organism evidence="7 8">
    <name type="scientific">Paractinoplanes rishiriensis</name>
    <dbReference type="NCBI Taxonomy" id="1050105"/>
    <lineage>
        <taxon>Bacteria</taxon>
        <taxon>Bacillati</taxon>
        <taxon>Actinomycetota</taxon>
        <taxon>Actinomycetes</taxon>
        <taxon>Micromonosporales</taxon>
        <taxon>Micromonosporaceae</taxon>
        <taxon>Paractinoplanes</taxon>
    </lineage>
</organism>
<dbReference type="GO" id="GO:0000166">
    <property type="term" value="F:nucleotide binding"/>
    <property type="evidence" value="ECO:0007669"/>
    <property type="project" value="InterPro"/>
</dbReference>
<evidence type="ECO:0000256" key="6">
    <source>
        <dbReference type="SAM" id="MobiDB-lite"/>
    </source>
</evidence>
<dbReference type="Proteomes" id="UP000636960">
    <property type="component" value="Unassembled WGS sequence"/>
</dbReference>
<dbReference type="Gene3D" id="3.40.1110.10">
    <property type="entry name" value="Calcium-transporting ATPase, cytoplasmic domain N"/>
    <property type="match status" value="1"/>
</dbReference>
<dbReference type="InterPro" id="IPR018303">
    <property type="entry name" value="ATPase_P-typ_P_site"/>
</dbReference>
<comment type="subcellular location">
    <subcellularLocation>
        <location evidence="1">Cell membrane</location>
        <topology evidence="1">Multi-pass membrane protein</topology>
    </subcellularLocation>
</comment>
<dbReference type="RefSeq" id="WP_203791439.1">
    <property type="nucleotide sequence ID" value="NZ_BOMV01000129.1"/>
</dbReference>
<dbReference type="GO" id="GO:0019829">
    <property type="term" value="F:ATPase-coupled monoatomic cation transmembrane transporter activity"/>
    <property type="evidence" value="ECO:0007669"/>
    <property type="project" value="TreeGrafter"/>
</dbReference>
<accession>A0A919N034</accession>
<dbReference type="PANTHER" id="PTHR43294">
    <property type="entry name" value="SODIUM/POTASSIUM-TRANSPORTING ATPASE SUBUNIT ALPHA"/>
    <property type="match status" value="1"/>
</dbReference>
<dbReference type="InterPro" id="IPR023299">
    <property type="entry name" value="ATPase_P-typ_cyto_dom_N"/>
</dbReference>
<dbReference type="SUPFAM" id="SSF81660">
    <property type="entry name" value="Metal cation-transporting ATPase, ATP-binding domain N"/>
    <property type="match status" value="1"/>
</dbReference>
<keyword evidence="2" id="KW-1003">Cell membrane</keyword>
<keyword evidence="8" id="KW-1185">Reference proteome</keyword>
<dbReference type="PROSITE" id="PS00154">
    <property type="entry name" value="ATPASE_E1_E2"/>
    <property type="match status" value="1"/>
</dbReference>
<evidence type="ECO:0000256" key="1">
    <source>
        <dbReference type="ARBA" id="ARBA00004651"/>
    </source>
</evidence>
<keyword evidence="5" id="KW-0472">Membrane</keyword>
<evidence type="ECO:0000256" key="4">
    <source>
        <dbReference type="ARBA" id="ARBA00022989"/>
    </source>
</evidence>
<dbReference type="Pfam" id="PF13246">
    <property type="entry name" value="Cation_ATPase"/>
    <property type="match status" value="1"/>
</dbReference>
<proteinExistence type="predicted"/>
<feature type="compositionally biased region" description="Pro residues" evidence="6">
    <location>
        <begin position="169"/>
        <end position="178"/>
    </location>
</feature>
<dbReference type="EMBL" id="BOMV01000129">
    <property type="protein sequence ID" value="GIF02309.1"/>
    <property type="molecule type" value="Genomic_DNA"/>
</dbReference>
<sequence length="178" mass="18545">MIASDKTGTLTENRMSVQQAITADGARYTVAGTGYAPDGEIRSAGTTSPAGDDLRRLAVAGLLCNDADLIAPADNRPDWTAAGDPMEAALLAFAGRCDLDIGAERAPRRGQPQPFDQATRSMTTVHPHHTGGYLVIRKGARENLLDPTPTRACSPPLPTSLATGCGSSPSPPRSPPAR</sequence>
<dbReference type="GO" id="GO:0005886">
    <property type="term" value="C:plasma membrane"/>
    <property type="evidence" value="ECO:0007669"/>
    <property type="project" value="UniProtKB-SubCell"/>
</dbReference>
<feature type="compositionally biased region" description="Polar residues" evidence="6">
    <location>
        <begin position="114"/>
        <end position="124"/>
    </location>
</feature>
<dbReference type="GO" id="GO:1902600">
    <property type="term" value="P:proton transmembrane transport"/>
    <property type="evidence" value="ECO:0007669"/>
    <property type="project" value="TreeGrafter"/>
</dbReference>
<evidence type="ECO:0000256" key="2">
    <source>
        <dbReference type="ARBA" id="ARBA00022475"/>
    </source>
</evidence>
<feature type="region of interest" description="Disordered" evidence="6">
    <location>
        <begin position="104"/>
        <end position="127"/>
    </location>
</feature>
<evidence type="ECO:0000256" key="5">
    <source>
        <dbReference type="ARBA" id="ARBA00023136"/>
    </source>
</evidence>
<name>A0A919N034_9ACTN</name>
<protein>
    <submittedName>
        <fullName evidence="7">Uncharacterized protein</fullName>
    </submittedName>
</protein>
<feature type="region of interest" description="Disordered" evidence="6">
    <location>
        <begin position="145"/>
        <end position="178"/>
    </location>
</feature>
<evidence type="ECO:0000313" key="7">
    <source>
        <dbReference type="EMBL" id="GIF02309.1"/>
    </source>
</evidence>
<dbReference type="InterPro" id="IPR050510">
    <property type="entry name" value="Cation_transp_ATPase_P-type"/>
</dbReference>
<gene>
    <name evidence="7" type="ORF">Ari01nite_97730</name>
</gene>
<keyword evidence="4" id="KW-1133">Transmembrane helix</keyword>